<proteinExistence type="predicted"/>
<sequence>MVTFENSYLSMWFDPEVKLLYSEWKRLPTQQEYQDGVKRSEKLLNSYQVLYWIMDSTRLAAMPIEQQSTTLHYMAQVIVTSSIKKLARIVPKDNSIISFFEDTLQLAQKAYNSKIEIDRFNTYKAAADWIGMIGC</sequence>
<name>A0A5C8KCV3_9BACT</name>
<evidence type="ECO:0008006" key="3">
    <source>
        <dbReference type="Google" id="ProtNLM"/>
    </source>
</evidence>
<dbReference type="EMBL" id="VRTY01000002">
    <property type="protein sequence ID" value="TXK52598.1"/>
    <property type="molecule type" value="Genomic_DNA"/>
</dbReference>
<dbReference type="AlphaFoldDB" id="A0A5C8KCV3"/>
<dbReference type="RefSeq" id="WP_147919824.1">
    <property type="nucleotide sequence ID" value="NZ_VRTY01000002.1"/>
</dbReference>
<organism evidence="1 2">
    <name type="scientific">Pontibacter qinzhouensis</name>
    <dbReference type="NCBI Taxonomy" id="2603253"/>
    <lineage>
        <taxon>Bacteria</taxon>
        <taxon>Pseudomonadati</taxon>
        <taxon>Bacteroidota</taxon>
        <taxon>Cytophagia</taxon>
        <taxon>Cytophagales</taxon>
        <taxon>Hymenobacteraceae</taxon>
        <taxon>Pontibacter</taxon>
    </lineage>
</organism>
<dbReference type="OrthoDB" id="851859at2"/>
<accession>A0A5C8KCV3</accession>
<dbReference type="Proteomes" id="UP000321926">
    <property type="component" value="Unassembled WGS sequence"/>
</dbReference>
<gene>
    <name evidence="1" type="ORF">FVR03_00645</name>
</gene>
<comment type="caution">
    <text evidence="1">The sequence shown here is derived from an EMBL/GenBank/DDBJ whole genome shotgun (WGS) entry which is preliminary data.</text>
</comment>
<reference evidence="1 2" key="1">
    <citation type="submission" date="2019-08" db="EMBL/GenBank/DDBJ databases">
        <authorList>
            <person name="Shi S."/>
        </authorList>
    </citation>
    <scope>NUCLEOTIDE SEQUENCE [LARGE SCALE GENOMIC DNA]</scope>
    <source>
        <strain evidence="1 2">GY10130</strain>
    </source>
</reference>
<evidence type="ECO:0000313" key="2">
    <source>
        <dbReference type="Proteomes" id="UP000321926"/>
    </source>
</evidence>
<protein>
    <recommendedName>
        <fullName evidence="3">STAS/SEC14 domain-containing protein</fullName>
    </recommendedName>
</protein>
<keyword evidence="2" id="KW-1185">Reference proteome</keyword>
<evidence type="ECO:0000313" key="1">
    <source>
        <dbReference type="EMBL" id="TXK52598.1"/>
    </source>
</evidence>